<proteinExistence type="inferred from homology"/>
<feature type="transmembrane region" description="Helical" evidence="7">
    <location>
        <begin position="209"/>
        <end position="226"/>
    </location>
</feature>
<protein>
    <submittedName>
        <fullName evidence="9">Putative membrane protein</fullName>
    </submittedName>
</protein>
<evidence type="ECO:0000256" key="7">
    <source>
        <dbReference type="SAM" id="Phobius"/>
    </source>
</evidence>
<evidence type="ECO:0000313" key="9">
    <source>
        <dbReference type="EMBL" id="CQR57835.1"/>
    </source>
</evidence>
<dbReference type="GO" id="GO:0005886">
    <property type="term" value="C:plasma membrane"/>
    <property type="evidence" value="ECO:0007669"/>
    <property type="project" value="UniProtKB-SubCell"/>
</dbReference>
<dbReference type="RefSeq" id="WP_020427585.1">
    <property type="nucleotide sequence ID" value="NZ_AGBD01000423.1"/>
</dbReference>
<organism evidence="9 10">
    <name type="scientific">Paenibacillus riograndensis SBR5</name>
    <dbReference type="NCBI Taxonomy" id="1073571"/>
    <lineage>
        <taxon>Bacteria</taxon>
        <taxon>Bacillati</taxon>
        <taxon>Bacillota</taxon>
        <taxon>Bacilli</taxon>
        <taxon>Bacillales</taxon>
        <taxon>Paenibacillaceae</taxon>
        <taxon>Paenibacillus</taxon>
        <taxon>Paenibacillus sonchi group</taxon>
    </lineage>
</organism>
<evidence type="ECO:0000256" key="4">
    <source>
        <dbReference type="ARBA" id="ARBA00022692"/>
    </source>
</evidence>
<keyword evidence="6 7" id="KW-0472">Membrane</keyword>
<name>A0A0E4HH22_9BACL</name>
<feature type="transmembrane region" description="Helical" evidence="7">
    <location>
        <begin position="125"/>
        <end position="145"/>
    </location>
</feature>
<sequence>MNKLNYKAISTYRTQLMGLAILWVMLYHSTVDFSSVPVLGTLQAYGYGGVDIFLLVSGLGLYYAYRKNTGTFTFYQRRLQRILPTYLPVVLIFCLLYWGMGEMPFTDMLLNLTTLSFWLGLDSRFDWYVPALLVLYLLTPLFMYFFREKNKLVTVAVASLIGLLLSVVLSGTPLSYLLIFTIRIPIFFVGVWVGYLIDQKQAVPRVNGMLYLGILLSGAVLLAASQKYMSEYVWSYGLWWYPFILITLPLCLLTAGGLHWAAERKWTRYPFLTFCGTHSLEIYLIHERVLKILADLRRSLELPVYDFVLNAAGILLTLGMAFVLKKTVTGFSARIKPGTTAAAAS</sequence>
<evidence type="ECO:0000259" key="8">
    <source>
        <dbReference type="Pfam" id="PF01757"/>
    </source>
</evidence>
<feature type="transmembrane region" description="Helical" evidence="7">
    <location>
        <begin position="12"/>
        <end position="30"/>
    </location>
</feature>
<dbReference type="GO" id="GO:0016413">
    <property type="term" value="F:O-acetyltransferase activity"/>
    <property type="evidence" value="ECO:0007669"/>
    <property type="project" value="TreeGrafter"/>
</dbReference>
<evidence type="ECO:0000256" key="3">
    <source>
        <dbReference type="ARBA" id="ARBA00022475"/>
    </source>
</evidence>
<keyword evidence="4 7" id="KW-0812">Transmembrane</keyword>
<feature type="transmembrane region" description="Helical" evidence="7">
    <location>
        <begin position="86"/>
        <end position="105"/>
    </location>
</feature>
<dbReference type="Pfam" id="PF01757">
    <property type="entry name" value="Acyl_transf_3"/>
    <property type="match status" value="1"/>
</dbReference>
<dbReference type="PANTHER" id="PTHR40074">
    <property type="entry name" value="O-ACETYLTRANSFERASE WECH"/>
    <property type="match status" value="1"/>
</dbReference>
<feature type="transmembrane region" description="Helical" evidence="7">
    <location>
        <begin position="152"/>
        <end position="170"/>
    </location>
</feature>
<dbReference type="EMBL" id="LN831776">
    <property type="protein sequence ID" value="CQR57835.1"/>
    <property type="molecule type" value="Genomic_DNA"/>
</dbReference>
<evidence type="ECO:0000313" key="10">
    <source>
        <dbReference type="Proteomes" id="UP000033163"/>
    </source>
</evidence>
<feature type="transmembrane region" description="Helical" evidence="7">
    <location>
        <begin position="176"/>
        <end position="197"/>
    </location>
</feature>
<evidence type="ECO:0000256" key="1">
    <source>
        <dbReference type="ARBA" id="ARBA00004651"/>
    </source>
</evidence>
<dbReference type="KEGG" id="pri:PRIO_5446"/>
<keyword evidence="3" id="KW-1003">Cell membrane</keyword>
<feature type="domain" description="Acyltransferase 3" evidence="8">
    <location>
        <begin position="18"/>
        <end position="324"/>
    </location>
</feature>
<dbReference type="PANTHER" id="PTHR40074:SF2">
    <property type="entry name" value="O-ACETYLTRANSFERASE WECH"/>
    <property type="match status" value="1"/>
</dbReference>
<dbReference type="GO" id="GO:0009246">
    <property type="term" value="P:enterobacterial common antigen biosynthetic process"/>
    <property type="evidence" value="ECO:0007669"/>
    <property type="project" value="TreeGrafter"/>
</dbReference>
<feature type="transmembrane region" description="Helical" evidence="7">
    <location>
        <begin position="305"/>
        <end position="324"/>
    </location>
</feature>
<dbReference type="STRING" id="483937.AMQ84_03520"/>
<dbReference type="AlphaFoldDB" id="A0A0E4HH22"/>
<keyword evidence="5 7" id="KW-1133">Transmembrane helix</keyword>
<accession>A0A0E4HH22</accession>
<evidence type="ECO:0000256" key="5">
    <source>
        <dbReference type="ARBA" id="ARBA00022989"/>
    </source>
</evidence>
<feature type="transmembrane region" description="Helical" evidence="7">
    <location>
        <begin position="42"/>
        <end position="65"/>
    </location>
</feature>
<dbReference type="PATRIC" id="fig|1073571.4.peg.5837"/>
<reference evidence="10" key="1">
    <citation type="submission" date="2015-03" db="EMBL/GenBank/DDBJ databases">
        <authorList>
            <person name="Wibberg D."/>
        </authorList>
    </citation>
    <scope>NUCLEOTIDE SEQUENCE [LARGE SCALE GENOMIC DNA]</scope>
</reference>
<evidence type="ECO:0000256" key="6">
    <source>
        <dbReference type="ARBA" id="ARBA00023136"/>
    </source>
</evidence>
<dbReference type="InterPro" id="IPR002656">
    <property type="entry name" value="Acyl_transf_3_dom"/>
</dbReference>
<comment type="similarity">
    <text evidence="2">Belongs to the acyltransferase 3 family.</text>
</comment>
<feature type="transmembrane region" description="Helical" evidence="7">
    <location>
        <begin position="238"/>
        <end position="262"/>
    </location>
</feature>
<evidence type="ECO:0000256" key="2">
    <source>
        <dbReference type="ARBA" id="ARBA00007400"/>
    </source>
</evidence>
<comment type="subcellular location">
    <subcellularLocation>
        <location evidence="1">Cell membrane</location>
        <topology evidence="1">Multi-pass membrane protein</topology>
    </subcellularLocation>
</comment>
<gene>
    <name evidence="9" type="ORF">PRIO_5446</name>
</gene>
<dbReference type="Proteomes" id="UP000033163">
    <property type="component" value="Chromosome I"/>
</dbReference>
<dbReference type="HOGENOM" id="CLU_069805_0_0_9"/>